<dbReference type="OrthoDB" id="10509616at2759"/>
<feature type="region of interest" description="Disordered" evidence="1">
    <location>
        <begin position="500"/>
        <end position="535"/>
    </location>
</feature>
<feature type="compositionally biased region" description="Polar residues" evidence="1">
    <location>
        <begin position="1191"/>
        <end position="1214"/>
    </location>
</feature>
<feature type="region of interest" description="Disordered" evidence="1">
    <location>
        <begin position="298"/>
        <end position="384"/>
    </location>
</feature>
<feature type="compositionally biased region" description="Basic and acidic residues" evidence="1">
    <location>
        <begin position="573"/>
        <end position="589"/>
    </location>
</feature>
<feature type="compositionally biased region" description="Acidic residues" evidence="1">
    <location>
        <begin position="1218"/>
        <end position="1239"/>
    </location>
</feature>
<feature type="compositionally biased region" description="Basic and acidic residues" evidence="1">
    <location>
        <begin position="1135"/>
        <end position="1155"/>
    </location>
</feature>
<gene>
    <name evidence="2" type="ORF">KP79_PYT01415</name>
</gene>
<feature type="region of interest" description="Disordered" evidence="1">
    <location>
        <begin position="709"/>
        <end position="747"/>
    </location>
</feature>
<feature type="compositionally biased region" description="Basic and acidic residues" evidence="1">
    <location>
        <begin position="613"/>
        <end position="634"/>
    </location>
</feature>
<dbReference type="EMBL" id="NEDP02004169">
    <property type="protein sequence ID" value="OWF46522.1"/>
    <property type="molecule type" value="Genomic_DNA"/>
</dbReference>
<feature type="compositionally biased region" description="Acidic residues" evidence="1">
    <location>
        <begin position="1746"/>
        <end position="1758"/>
    </location>
</feature>
<reference evidence="2 3" key="1">
    <citation type="journal article" date="2017" name="Nat. Ecol. Evol.">
        <title>Scallop genome provides insights into evolution of bilaterian karyotype and development.</title>
        <authorList>
            <person name="Wang S."/>
            <person name="Zhang J."/>
            <person name="Jiao W."/>
            <person name="Li J."/>
            <person name="Xun X."/>
            <person name="Sun Y."/>
            <person name="Guo X."/>
            <person name="Huan P."/>
            <person name="Dong B."/>
            <person name="Zhang L."/>
            <person name="Hu X."/>
            <person name="Sun X."/>
            <person name="Wang J."/>
            <person name="Zhao C."/>
            <person name="Wang Y."/>
            <person name="Wang D."/>
            <person name="Huang X."/>
            <person name="Wang R."/>
            <person name="Lv J."/>
            <person name="Li Y."/>
            <person name="Zhang Z."/>
            <person name="Liu B."/>
            <person name="Lu W."/>
            <person name="Hui Y."/>
            <person name="Liang J."/>
            <person name="Zhou Z."/>
            <person name="Hou R."/>
            <person name="Li X."/>
            <person name="Liu Y."/>
            <person name="Li H."/>
            <person name="Ning X."/>
            <person name="Lin Y."/>
            <person name="Zhao L."/>
            <person name="Xing Q."/>
            <person name="Dou J."/>
            <person name="Li Y."/>
            <person name="Mao J."/>
            <person name="Guo H."/>
            <person name="Dou H."/>
            <person name="Li T."/>
            <person name="Mu C."/>
            <person name="Jiang W."/>
            <person name="Fu Q."/>
            <person name="Fu X."/>
            <person name="Miao Y."/>
            <person name="Liu J."/>
            <person name="Yu Q."/>
            <person name="Li R."/>
            <person name="Liao H."/>
            <person name="Li X."/>
            <person name="Kong Y."/>
            <person name="Jiang Z."/>
            <person name="Chourrout D."/>
            <person name="Li R."/>
            <person name="Bao Z."/>
        </authorList>
    </citation>
    <scope>NUCLEOTIDE SEQUENCE [LARGE SCALE GENOMIC DNA]</scope>
    <source>
        <strain evidence="2 3">PY_sf001</strain>
    </source>
</reference>
<accession>A0A210QCT7</accession>
<feature type="region of interest" description="Disordered" evidence="1">
    <location>
        <begin position="791"/>
        <end position="825"/>
    </location>
</feature>
<feature type="compositionally biased region" description="Polar residues" evidence="1">
    <location>
        <begin position="370"/>
        <end position="384"/>
    </location>
</feature>
<feature type="compositionally biased region" description="Basic and acidic residues" evidence="1">
    <location>
        <begin position="1305"/>
        <end position="1318"/>
    </location>
</feature>
<evidence type="ECO:0000313" key="3">
    <source>
        <dbReference type="Proteomes" id="UP000242188"/>
    </source>
</evidence>
<feature type="region of interest" description="Disordered" evidence="1">
    <location>
        <begin position="127"/>
        <end position="157"/>
    </location>
</feature>
<protein>
    <submittedName>
        <fullName evidence="2">Uncharacterized protein</fullName>
    </submittedName>
</protein>
<feature type="region of interest" description="Disordered" evidence="1">
    <location>
        <begin position="1741"/>
        <end position="1796"/>
    </location>
</feature>
<proteinExistence type="predicted"/>
<feature type="compositionally biased region" description="Polar residues" evidence="1">
    <location>
        <begin position="924"/>
        <end position="937"/>
    </location>
</feature>
<dbReference type="Proteomes" id="UP000242188">
    <property type="component" value="Unassembled WGS sequence"/>
</dbReference>
<feature type="compositionally biased region" description="Basic residues" evidence="1">
    <location>
        <begin position="590"/>
        <end position="601"/>
    </location>
</feature>
<feature type="region of interest" description="Disordered" evidence="1">
    <location>
        <begin position="1076"/>
        <end position="1155"/>
    </location>
</feature>
<evidence type="ECO:0000256" key="1">
    <source>
        <dbReference type="SAM" id="MobiDB-lite"/>
    </source>
</evidence>
<feature type="region of interest" description="Disordered" evidence="1">
    <location>
        <begin position="924"/>
        <end position="1013"/>
    </location>
</feature>
<feature type="region of interest" description="Disordered" evidence="1">
    <location>
        <begin position="1288"/>
        <end position="1318"/>
    </location>
</feature>
<feature type="region of interest" description="Disordered" evidence="1">
    <location>
        <begin position="1191"/>
        <end position="1265"/>
    </location>
</feature>
<feature type="region of interest" description="Disordered" evidence="1">
    <location>
        <begin position="573"/>
        <end position="639"/>
    </location>
</feature>
<evidence type="ECO:0000313" key="2">
    <source>
        <dbReference type="EMBL" id="OWF46522.1"/>
    </source>
</evidence>
<organism evidence="2 3">
    <name type="scientific">Mizuhopecten yessoensis</name>
    <name type="common">Japanese scallop</name>
    <name type="synonym">Patinopecten yessoensis</name>
    <dbReference type="NCBI Taxonomy" id="6573"/>
    <lineage>
        <taxon>Eukaryota</taxon>
        <taxon>Metazoa</taxon>
        <taxon>Spiralia</taxon>
        <taxon>Lophotrochozoa</taxon>
        <taxon>Mollusca</taxon>
        <taxon>Bivalvia</taxon>
        <taxon>Autobranchia</taxon>
        <taxon>Pteriomorphia</taxon>
        <taxon>Pectinida</taxon>
        <taxon>Pectinoidea</taxon>
        <taxon>Pectinidae</taxon>
        <taxon>Mizuhopecten</taxon>
    </lineage>
</organism>
<feature type="region of interest" description="Disordered" evidence="1">
    <location>
        <begin position="1525"/>
        <end position="1548"/>
    </location>
</feature>
<feature type="compositionally biased region" description="Basic residues" evidence="1">
    <location>
        <begin position="506"/>
        <end position="517"/>
    </location>
</feature>
<comment type="caution">
    <text evidence="2">The sequence shown here is derived from an EMBL/GenBank/DDBJ whole genome shotgun (WGS) entry which is preliminary data.</text>
</comment>
<name>A0A210QCT7_MIZYE</name>
<keyword evidence="3" id="KW-1185">Reference proteome</keyword>
<feature type="compositionally biased region" description="Basic and acidic residues" evidence="1">
    <location>
        <begin position="709"/>
        <end position="720"/>
    </location>
</feature>
<feature type="region of interest" description="Disordered" evidence="1">
    <location>
        <begin position="14"/>
        <end position="37"/>
    </location>
</feature>
<feature type="compositionally biased region" description="Polar residues" evidence="1">
    <location>
        <begin position="127"/>
        <end position="149"/>
    </location>
</feature>
<feature type="compositionally biased region" description="Basic and acidic residues" evidence="1">
    <location>
        <begin position="807"/>
        <end position="816"/>
    </location>
</feature>
<sequence>MTIKKRRNRFLLCGSGSSGTVSPRSSPSNSSSTISTSSGYVSLRLGFSTRLKIFFRRILSRFRSNRRRIHPKRQSSISLMEDHSLSIIMELPEHSESSLVSGTQIAPSPPPLSSGVQNMINQLSEKQPMSCSSRGSVQSLWSENENVSPTAADLSPQPPSISNMFDVANLSPEALEKTLVNQQINPYDEHKEASSESMEVNKAYCRNENAKQREKPMSLISSTASCELPGAMGTVVEKTNCCTTTVKMENRTESKSVQFQNNVIVYPSPSGVVDTNSSSGQMTVECLSDLRSEGLRVGEDCKARRPATPGKLLNEGETTASQPLTPAPMNEGKKTVSPPQTSTYVTVKDPDYTPRTPRNTVKPESDKGKTNTSLPQCTASSQQTKTLIEESKGDLYVKEVGNSSTLDNDIPPEEVCAKRSWSRLDLSTYPTNDDCFRTSEKVLSGEERNEKVRKNMSDVNVVDTDRQELEEKARRRADRKKRKEMRMAAEGYIKEQENLPQEEKRKLKKKAKKKNIQKKTAINSEEPAGQKEYRHQRVMRLEAERDTTNLNGQEGSDGTVTFEDKLLHWEKMKTTGDNRSLDGQEETNKPARKTRTKKKKNRELPAAGDEGMGTEKAKRKERTHMEHDVNKEDILGSGEETGECIEPIEHAMHPHKKPHKYNESRYREDTVLKHSSDDEIHTYHVDHSKIYCEDNSKIGQADSNFLDEIGKEKLSQEERRKKQTKRKKMKEAIAAGNEHSNDMRKEYPDDQVITQMSREDNDYQREHVTDQDKIEGMQQEIAEILGLSSNSDQAQRIKHRRGMVNKDTNHIFKDEQGCENSGNQKSEDFEALRYERDSAIGFQNEKGNAKSKSKLMNFTCGERIQQQKSRQKRKVKNLNDDQLSSAVFTSENPIIHDGYPVITDSVSPQTVMNEDVLDVNPIPLTSSYESNAPVQSESNKKYVHAGVGPTHSEDVSQKAVHVAKTKPVTVASGERRRKSSNKNRDNRDNSTTDEVSSTYVKGHKQSPGGQHIGQQYSVDHQHVSLYPEEEEDDHTVNFHKDLSSQVSTWAPGNQPRMQDRVQTAENYLLMAKQDSSLETPGIGGNRKGHFNEEDRVTHSSSTYPRERDASNHINITTRDGDLLPTAPTSPESDEDRQREQVSSHQDVKDHYLSITELDRPRPVGCDVDIDLGREMKPGLESAVRRMNQLGTYSGSISRPESRSLWSTSTMSIPHSIQEEDETEESEDQTGQDPSDEDRGEEISYTDTGQENHIKYPAPGPREELAPNVFKVDKMNLPPVCVVQKEDVTKSASVRKPGHSTIQTGKEQDSRTEDIRPVSKQVRVDDIQSRLSPELETFLAQYSDLKSDVEASLIPDQTWEEITKPIGQFRPKARYSADKPQGIQGQKLHITEGNDEPSIANPTPTMLPAHLNRKQRAHYEKLQVTFRAPEKNLPGAQFWKDLNADKLVSEAVSQDLFIKTPFGHTFPNECENQQMSPIKAYLDDYSHQSDAALDETGYESMEQLENYDNSPESLSDLRNKLSKICSEEVESDPAPRPPSPPGGTDMIEVSTDPRFWKSHDSSGRDSSRLSAEVLSRIENCAGQNVDMLQFADENSSYEDEQFHEDYKEPSYAPSLIDRYHSKNEENIDFFRCVSRGGLNNIQSLRTEEENIARSFARTDSREHTVDDETVDANLLFFKTVARYPEFNEQEIETTDSKVVKSRCGRRSPGFIPDDPSNYISGEVAHQNLEFFRAVARDTSFFKLPDKEDQDSEDNSDEDSTPPRNKLEADSSLQNDTTSCHKDRSHHHTKMPSQKPASKILNRFQRKTLAQDHLDSQKTGPPHLSKLYSKRTDGLSLLQPVVSPCKAKENMDFFLQVSKDPHFYKIAEKPEVPVMVAPNNKPKSYKGINVNSGRPIGKKGLGFKSRLT</sequence>